<feature type="region of interest" description="Disordered" evidence="1">
    <location>
        <begin position="1"/>
        <end position="21"/>
    </location>
</feature>
<gene>
    <name evidence="2" type="ORF">OSB1V03_LOCUS3633</name>
</gene>
<evidence type="ECO:0000256" key="1">
    <source>
        <dbReference type="SAM" id="MobiDB-lite"/>
    </source>
</evidence>
<dbReference type="Proteomes" id="UP000759131">
    <property type="component" value="Unassembled WGS sequence"/>
</dbReference>
<proteinExistence type="predicted"/>
<organism evidence="2">
    <name type="scientific">Medioppia subpectinata</name>
    <dbReference type="NCBI Taxonomy" id="1979941"/>
    <lineage>
        <taxon>Eukaryota</taxon>
        <taxon>Metazoa</taxon>
        <taxon>Ecdysozoa</taxon>
        <taxon>Arthropoda</taxon>
        <taxon>Chelicerata</taxon>
        <taxon>Arachnida</taxon>
        <taxon>Acari</taxon>
        <taxon>Acariformes</taxon>
        <taxon>Sarcoptiformes</taxon>
        <taxon>Oribatida</taxon>
        <taxon>Brachypylina</taxon>
        <taxon>Oppioidea</taxon>
        <taxon>Oppiidae</taxon>
        <taxon>Medioppia</taxon>
    </lineage>
</organism>
<dbReference type="AlphaFoldDB" id="A0A7R9KK10"/>
<evidence type="ECO:0000313" key="2">
    <source>
        <dbReference type="EMBL" id="CAD7623173.1"/>
    </source>
</evidence>
<protein>
    <submittedName>
        <fullName evidence="2">Uncharacterized protein</fullName>
    </submittedName>
</protein>
<keyword evidence="3" id="KW-1185">Reference proteome</keyword>
<accession>A0A7R9KK10</accession>
<sequence length="77" mass="8605">MICEMNSDSMGTQNQSKAQNKANAIHTKLKLMVMIERMAEKRVGFSCWKLIAPRAMYHSHPGITNGMGTVPKCSSYN</sequence>
<name>A0A7R9KK10_9ACAR</name>
<evidence type="ECO:0000313" key="3">
    <source>
        <dbReference type="Proteomes" id="UP000759131"/>
    </source>
</evidence>
<dbReference type="EMBL" id="OC856081">
    <property type="protein sequence ID" value="CAD7623173.1"/>
    <property type="molecule type" value="Genomic_DNA"/>
</dbReference>
<dbReference type="EMBL" id="CAJPIZ010001506">
    <property type="protein sequence ID" value="CAG2103603.1"/>
    <property type="molecule type" value="Genomic_DNA"/>
</dbReference>
<reference evidence="2" key="1">
    <citation type="submission" date="2020-11" db="EMBL/GenBank/DDBJ databases">
        <authorList>
            <person name="Tran Van P."/>
        </authorList>
    </citation>
    <scope>NUCLEOTIDE SEQUENCE</scope>
</reference>
<dbReference type="OrthoDB" id="6526775at2759"/>